<proteinExistence type="predicted"/>
<dbReference type="EMBL" id="BART01036115">
    <property type="protein sequence ID" value="GAH07674.1"/>
    <property type="molecule type" value="Genomic_DNA"/>
</dbReference>
<reference evidence="1" key="1">
    <citation type="journal article" date="2014" name="Front. Microbiol.">
        <title>High frequency of phylogenetically diverse reductive dehalogenase-homologous genes in deep subseafloor sedimentary metagenomes.</title>
        <authorList>
            <person name="Kawai M."/>
            <person name="Futagami T."/>
            <person name="Toyoda A."/>
            <person name="Takaki Y."/>
            <person name="Nishi S."/>
            <person name="Hori S."/>
            <person name="Arai W."/>
            <person name="Tsubouchi T."/>
            <person name="Morono Y."/>
            <person name="Uchiyama I."/>
            <person name="Ito T."/>
            <person name="Fujiyama A."/>
            <person name="Inagaki F."/>
            <person name="Takami H."/>
        </authorList>
    </citation>
    <scope>NUCLEOTIDE SEQUENCE</scope>
    <source>
        <strain evidence="1">Expedition CK06-06</strain>
    </source>
</reference>
<evidence type="ECO:0000313" key="1">
    <source>
        <dbReference type="EMBL" id="GAH07674.1"/>
    </source>
</evidence>
<gene>
    <name evidence="1" type="ORF">S01H4_61042</name>
</gene>
<dbReference type="AlphaFoldDB" id="X1DRS6"/>
<name>X1DRS6_9ZZZZ</name>
<sequence>MVYFYRDDEPPYEEHDDTLCFECGIKLDEDNTKDYSVNGFCSIYCETKNNKENK</sequence>
<organism evidence="1">
    <name type="scientific">marine sediment metagenome</name>
    <dbReference type="NCBI Taxonomy" id="412755"/>
    <lineage>
        <taxon>unclassified sequences</taxon>
        <taxon>metagenomes</taxon>
        <taxon>ecological metagenomes</taxon>
    </lineage>
</organism>
<protein>
    <submittedName>
        <fullName evidence="1">Uncharacterized protein</fullName>
    </submittedName>
</protein>
<comment type="caution">
    <text evidence="1">The sequence shown here is derived from an EMBL/GenBank/DDBJ whole genome shotgun (WGS) entry which is preliminary data.</text>
</comment>
<accession>X1DRS6</accession>